<comment type="caution">
    <text evidence="10">Lacks conserved residue(s) required for the propagation of feature annotation.</text>
</comment>
<keyword evidence="12" id="KW-0472">Membrane</keyword>
<feature type="disulfide bond" evidence="10">
    <location>
        <begin position="1247"/>
        <end position="1256"/>
    </location>
</feature>
<dbReference type="PRINTS" id="PR00011">
    <property type="entry name" value="EGFLAMININ"/>
</dbReference>
<comment type="caution">
    <text evidence="15">The sequence shown here is derived from an EMBL/GenBank/DDBJ whole genome shotgun (WGS) entry which is preliminary data.</text>
</comment>
<dbReference type="GO" id="GO:0006508">
    <property type="term" value="P:proteolysis"/>
    <property type="evidence" value="ECO:0007669"/>
    <property type="project" value="UniProtKB-KW"/>
</dbReference>
<organism evidence="15 16">
    <name type="scientific">Aphanomyces euteiches</name>
    <dbReference type="NCBI Taxonomy" id="100861"/>
    <lineage>
        <taxon>Eukaryota</taxon>
        <taxon>Sar</taxon>
        <taxon>Stramenopiles</taxon>
        <taxon>Oomycota</taxon>
        <taxon>Saprolegniomycetes</taxon>
        <taxon>Saprolegniales</taxon>
        <taxon>Verrucalvaceae</taxon>
        <taxon>Aphanomyces</taxon>
    </lineage>
</organism>
<keyword evidence="13" id="KW-0732">Signal</keyword>
<feature type="domain" description="EGF-like" evidence="14">
    <location>
        <begin position="802"/>
        <end position="837"/>
    </location>
</feature>
<dbReference type="VEuPathDB" id="FungiDB:AeMF1_009886"/>
<keyword evidence="4" id="KW-0378">Hydrolase</keyword>
<keyword evidence="6 9" id="KW-0482">Metalloprotease</keyword>
<protein>
    <recommendedName>
        <fullName evidence="14">EGF-like domain-containing protein</fullName>
    </recommendedName>
</protein>
<feature type="compositionally biased region" description="Basic and acidic residues" evidence="11">
    <location>
        <begin position="1465"/>
        <end position="1474"/>
    </location>
</feature>
<evidence type="ECO:0000256" key="12">
    <source>
        <dbReference type="SAM" id="Phobius"/>
    </source>
</evidence>
<keyword evidence="16" id="KW-1185">Reference proteome</keyword>
<keyword evidence="12" id="KW-0812">Transmembrane</keyword>
<accession>A0A6G0XCX0</accession>
<keyword evidence="10" id="KW-0245">EGF-like domain</keyword>
<reference evidence="15 16" key="1">
    <citation type="submission" date="2019-07" db="EMBL/GenBank/DDBJ databases">
        <title>Genomics analysis of Aphanomyces spp. identifies a new class of oomycete effector associated with host adaptation.</title>
        <authorList>
            <person name="Gaulin E."/>
        </authorList>
    </citation>
    <scope>NUCLEOTIDE SEQUENCE [LARGE SCALE GENOMIC DNA]</scope>
    <source>
        <strain evidence="15 16">ATCC 201684</strain>
    </source>
</reference>
<feature type="binding site" evidence="9">
    <location>
        <position position="226"/>
    </location>
    <ligand>
        <name>Zn(2+)</name>
        <dbReference type="ChEBI" id="CHEBI:29105"/>
        <note>catalytic</note>
    </ligand>
</feature>
<dbReference type="Gene3D" id="2.10.25.10">
    <property type="entry name" value="Laminin"/>
    <property type="match status" value="2"/>
</dbReference>
<feature type="domain" description="EGF-like" evidence="14">
    <location>
        <begin position="552"/>
        <end position="589"/>
    </location>
</feature>
<gene>
    <name evidence="15" type="ORF">Ae201684_006000</name>
</gene>
<evidence type="ECO:0000256" key="1">
    <source>
        <dbReference type="ARBA" id="ARBA00005860"/>
    </source>
</evidence>
<evidence type="ECO:0000256" key="5">
    <source>
        <dbReference type="ARBA" id="ARBA00022833"/>
    </source>
</evidence>
<keyword evidence="12" id="KW-1133">Transmembrane helix</keyword>
<feature type="region of interest" description="Disordered" evidence="11">
    <location>
        <begin position="1464"/>
        <end position="1507"/>
    </location>
</feature>
<evidence type="ECO:0000256" key="9">
    <source>
        <dbReference type="PIRSR" id="PIRSR601577-2"/>
    </source>
</evidence>
<evidence type="ECO:0000313" key="15">
    <source>
        <dbReference type="EMBL" id="KAF0738006.1"/>
    </source>
</evidence>
<feature type="disulfide bond" evidence="10">
    <location>
        <begin position="827"/>
        <end position="836"/>
    </location>
</feature>
<evidence type="ECO:0000256" key="8">
    <source>
        <dbReference type="PIRSR" id="PIRSR601577-1"/>
    </source>
</evidence>
<dbReference type="PROSITE" id="PS00022">
    <property type="entry name" value="EGF_1"/>
    <property type="match status" value="4"/>
</dbReference>
<feature type="disulfide bond" evidence="10">
    <location>
        <begin position="621"/>
        <end position="630"/>
    </location>
</feature>
<feature type="domain" description="EGF-like" evidence="14">
    <location>
        <begin position="1216"/>
        <end position="1257"/>
    </location>
</feature>
<proteinExistence type="inferred from homology"/>
<name>A0A6G0XCX0_9STRA</name>
<dbReference type="InterPro" id="IPR000742">
    <property type="entry name" value="EGF"/>
</dbReference>
<evidence type="ECO:0000256" key="11">
    <source>
        <dbReference type="SAM" id="MobiDB-lite"/>
    </source>
</evidence>
<feature type="transmembrane region" description="Helical" evidence="12">
    <location>
        <begin position="1419"/>
        <end position="1440"/>
    </location>
</feature>
<dbReference type="GO" id="GO:0016020">
    <property type="term" value="C:membrane"/>
    <property type="evidence" value="ECO:0007669"/>
    <property type="project" value="InterPro"/>
</dbReference>
<keyword evidence="5 9" id="KW-0862">Zinc</keyword>
<dbReference type="InterPro" id="IPR001577">
    <property type="entry name" value="Peptidase_M8"/>
</dbReference>
<dbReference type="PROSITE" id="PS01186">
    <property type="entry name" value="EGF_2"/>
    <property type="match status" value="1"/>
</dbReference>
<dbReference type="Gene3D" id="2.10.55.10">
    <property type="entry name" value="Leishmanolysin domain 3"/>
    <property type="match status" value="1"/>
</dbReference>
<dbReference type="Gene3D" id="3.10.170.20">
    <property type="match status" value="1"/>
</dbReference>
<dbReference type="SMART" id="SM00181">
    <property type="entry name" value="EGF"/>
    <property type="match status" value="7"/>
</dbReference>
<dbReference type="InterPro" id="IPR013111">
    <property type="entry name" value="EGF_extracell"/>
</dbReference>
<keyword evidence="3 9" id="KW-0479">Metal-binding</keyword>
<dbReference type="PANTHER" id="PTHR10942">
    <property type="entry name" value="LEISHMANOLYSIN-LIKE PEPTIDASE"/>
    <property type="match status" value="1"/>
</dbReference>
<dbReference type="PROSITE" id="PS50026">
    <property type="entry name" value="EGF_3"/>
    <property type="match status" value="4"/>
</dbReference>
<evidence type="ECO:0000256" key="7">
    <source>
        <dbReference type="ARBA" id="ARBA00023157"/>
    </source>
</evidence>
<evidence type="ECO:0000256" key="10">
    <source>
        <dbReference type="PROSITE-ProRule" id="PRU00076"/>
    </source>
</evidence>
<feature type="binding site" evidence="9">
    <location>
        <position position="308"/>
    </location>
    <ligand>
        <name>Zn(2+)</name>
        <dbReference type="ChEBI" id="CHEBI:29105"/>
        <note>catalytic</note>
    </ligand>
</feature>
<dbReference type="Pfam" id="PF07974">
    <property type="entry name" value="EGF_2"/>
    <property type="match status" value="2"/>
</dbReference>
<feature type="domain" description="EGF-like" evidence="14">
    <location>
        <begin position="597"/>
        <end position="631"/>
    </location>
</feature>
<dbReference type="SUPFAM" id="SSF55486">
    <property type="entry name" value="Metalloproteases ('zincins'), catalytic domain"/>
    <property type="match status" value="1"/>
</dbReference>
<comment type="similarity">
    <text evidence="1">Belongs to the peptidase M8 family.</text>
</comment>
<evidence type="ECO:0000256" key="13">
    <source>
        <dbReference type="SAM" id="SignalP"/>
    </source>
</evidence>
<comment type="cofactor">
    <cofactor evidence="9">
        <name>Zn(2+)</name>
        <dbReference type="ChEBI" id="CHEBI:29105"/>
    </cofactor>
    <text evidence="9">Binds 1 zinc ion per subunit.</text>
</comment>
<feature type="chain" id="PRO_5026145506" description="EGF-like domain-containing protein" evidence="13">
    <location>
        <begin position="20"/>
        <end position="1507"/>
    </location>
</feature>
<feature type="disulfide bond" evidence="10">
    <location>
        <begin position="579"/>
        <end position="588"/>
    </location>
</feature>
<evidence type="ECO:0000256" key="3">
    <source>
        <dbReference type="ARBA" id="ARBA00022723"/>
    </source>
</evidence>
<evidence type="ECO:0000313" key="16">
    <source>
        <dbReference type="Proteomes" id="UP000481153"/>
    </source>
</evidence>
<dbReference type="Proteomes" id="UP000481153">
    <property type="component" value="Unassembled WGS sequence"/>
</dbReference>
<keyword evidence="7 10" id="KW-1015">Disulfide bond</keyword>
<dbReference type="GO" id="GO:0004222">
    <property type="term" value="F:metalloendopeptidase activity"/>
    <property type="evidence" value="ECO:0007669"/>
    <property type="project" value="InterPro"/>
</dbReference>
<evidence type="ECO:0000256" key="2">
    <source>
        <dbReference type="ARBA" id="ARBA00022670"/>
    </source>
</evidence>
<evidence type="ECO:0000256" key="6">
    <source>
        <dbReference type="ARBA" id="ARBA00023049"/>
    </source>
</evidence>
<dbReference type="EMBL" id="VJMJ01000079">
    <property type="protein sequence ID" value="KAF0738006.1"/>
    <property type="molecule type" value="Genomic_DNA"/>
</dbReference>
<keyword evidence="2" id="KW-0645">Protease</keyword>
<dbReference type="PANTHER" id="PTHR10942:SF0">
    <property type="entry name" value="LEISHMANOLYSIN-LIKE PEPTIDASE"/>
    <property type="match status" value="1"/>
</dbReference>
<dbReference type="FunFam" id="3.90.132.10:FF:000001">
    <property type="entry name" value="leishmanolysin-like peptidase isoform X2"/>
    <property type="match status" value="1"/>
</dbReference>
<feature type="active site" evidence="8">
    <location>
        <position position="227"/>
    </location>
</feature>
<dbReference type="Pfam" id="PF00008">
    <property type="entry name" value="EGF"/>
    <property type="match status" value="1"/>
</dbReference>
<sequence>MRRTLEVVLAAAAVVLAHGGHDCMHDYQLNRFERSVNLDTLTNEQVLETPGSRRLADASTLFQPIRISFDVSKLTSDPGYLCSKAGDVVTRDGSSYTCTQNDLLTKDKADFIITVLLPAVKNYFSNVLSVQPVVGPLIISGIGCQSNEWACCASSIPSYLSKTGVANTDFIIHVTARPTSGAVLAWALPCNIDQYGRPISGQANFGPNRLDTQAASRAGQIGTAIHEITHALAFSSSRFGDFRQPLNGPQWGSANVISQTQQNGIYVTKLITPQVVKQVKLQYNCPNWPGAGAELENGPTGSSGYSSHWEKRLFHNEYMTATSSSNPVFSAITLAFFEDTGWYTANYSMAQTLSWGYLEGCDFATGRCSGWSSDYFCSSASEHCSATRDAKGYCDVTSYTSSIPSGFQYFSNVALGGQDSYSDYCPTYQGYSNGACSDTTTYMDTDLGEELGPASQCFQSKLTKSGSRSSSPACYPVVKCDQRSMYIRVGGQVVACPLAGGEVSVPGFVGTVTCPAANKLCQRLQTQCSGQGILQVDGTCACSTGFHGTDCSRKDCPATNGVSCSGHGTCDDKVGVCTCDAAYTGLACSDLLCPVVAGDKFTGKQCSGHGTCNYASGTCTCASGYSGKACECVPGCTTCQNAGSCDCMTGACICPAGSYGSKCQTLGDAPITTLQLDGGATVQTSVPAKTYAYFKVLLNSSSSDITVVLKSVSGDADLYGSFADTYPGPASRRTSLFISNANRTDGLDEIQLCGTLGEFPRALNDTFRFCSQPNTLLVQGAPGHFYIAVFGFTAATFELHVESDPCVNESCSNHGQCGKYYAGVCACDRFWSGEQCSTPQCRPDCIDFNTCNSPSSPPSLFSGLRNSTQCYGNGECVVMTNSKGVEQPTCVCDEAFSYANPTDDQSICKVPIPSIDFIQHFNGPFTIQGTTLDNQVSIGVWAIYTLTIQPSWQFVYVQLERLSDGSDPLLVVRKTKLPSLDLAHPYPLQAADPAAWTSASRIQRVMLTRASSTLTNDLLYIGVYNSRYARNALAFTLTVQTNSTCDGPTTAACGGSCDVATPKLCQCGANATGDFCDLVNIPHQNLMLSQPLSIAPSIVLYEGGWQYLTFDVVDPLVEFVKVELTMSKSNPNIKPLVLVRGPLETGFPSLDLSSAMDFNGTTTADSTSQVVLVPVTTSCRGPQCFKVAIHNKIYSDGVLQANVTISGIASATDAFPGTECPSSTGDDLNCHGRGTCVLVSSQPTCKCKNGWSGVRCNSPRAFAISQLWAAAANITFLCSLCQATFTLANGAVAMYMLPQSMQPNTGLQVRVRASGTSSVSPNIYVSEVLPRSIYDFTTVSFSDASEEVVQLTTQPLEGHFWIAIYSEAPLAMDASTSNWTTFTIESSLLPLNTTTTDKRLITTTSFFASVMTWLTTNPFGIVVLSLFLIFLGLAIFYFIWRTFRAPDNQDSAISTLAADLGEAAARSEEARERPTSPLRSGRSLSDAITPSAPPADLDVELAQVDRI</sequence>
<evidence type="ECO:0000256" key="4">
    <source>
        <dbReference type="ARBA" id="ARBA00022801"/>
    </source>
</evidence>
<dbReference type="GO" id="GO:0046872">
    <property type="term" value="F:metal ion binding"/>
    <property type="evidence" value="ECO:0007669"/>
    <property type="project" value="UniProtKB-KW"/>
</dbReference>
<dbReference type="Pfam" id="PF01457">
    <property type="entry name" value="Peptidase_M8"/>
    <property type="match status" value="1"/>
</dbReference>
<feature type="signal peptide" evidence="13">
    <location>
        <begin position="1"/>
        <end position="19"/>
    </location>
</feature>
<dbReference type="GO" id="GO:0005737">
    <property type="term" value="C:cytoplasm"/>
    <property type="evidence" value="ECO:0007669"/>
    <property type="project" value="TreeGrafter"/>
</dbReference>
<evidence type="ECO:0000259" key="14">
    <source>
        <dbReference type="PROSITE" id="PS50026"/>
    </source>
</evidence>
<feature type="binding site" evidence="9">
    <location>
        <position position="230"/>
    </location>
    <ligand>
        <name>Zn(2+)</name>
        <dbReference type="ChEBI" id="CHEBI:29105"/>
        <note>catalytic</note>
    </ligand>
</feature>
<dbReference type="Gene3D" id="3.90.132.10">
    <property type="entry name" value="Leishmanolysin , domain 2"/>
    <property type="match status" value="1"/>
</dbReference>
<dbReference type="GO" id="GO:0007155">
    <property type="term" value="P:cell adhesion"/>
    <property type="evidence" value="ECO:0007669"/>
    <property type="project" value="InterPro"/>
</dbReference>